<evidence type="ECO:0000313" key="2">
    <source>
        <dbReference type="EMBL" id="EFV13330.2"/>
    </source>
</evidence>
<dbReference type="AlphaFoldDB" id="E5XQL7"/>
<dbReference type="InterPro" id="IPR013751">
    <property type="entry name" value="ACP_syn_III_N"/>
</dbReference>
<organism evidence="2 3">
    <name type="scientific">Segniliparus rugosus (strain ATCC BAA-974 / DSM 45345 / CCUG 50838 / CIP 108380 / JCM 13579 / CDC 945)</name>
    <dbReference type="NCBI Taxonomy" id="679197"/>
    <lineage>
        <taxon>Bacteria</taxon>
        <taxon>Bacillati</taxon>
        <taxon>Actinomycetota</taxon>
        <taxon>Actinomycetes</taxon>
        <taxon>Mycobacteriales</taxon>
        <taxon>Segniliparaceae</taxon>
        <taxon>Segniliparus</taxon>
    </lineage>
</organism>
<dbReference type="OrthoDB" id="6195581at2"/>
<dbReference type="SUPFAM" id="SSF53901">
    <property type="entry name" value="Thiolase-like"/>
    <property type="match status" value="2"/>
</dbReference>
<comment type="caution">
    <text evidence="2">The sequence shown here is derived from an EMBL/GenBank/DDBJ whole genome shotgun (WGS) entry which is preliminary data.</text>
</comment>
<dbReference type="EMBL" id="ACZI02000002">
    <property type="protein sequence ID" value="EFV13330.2"/>
    <property type="molecule type" value="Genomic_DNA"/>
</dbReference>
<dbReference type="GO" id="GO:0044550">
    <property type="term" value="P:secondary metabolite biosynthetic process"/>
    <property type="evidence" value="ECO:0007669"/>
    <property type="project" value="TreeGrafter"/>
</dbReference>
<reference evidence="2 3" key="1">
    <citation type="journal article" date="2011" name="Stand. Genomic Sci.">
        <title>High quality draft genome sequence of Segniliparus rugosus CDC 945(T)= (ATCC BAA-974(T)).</title>
        <authorList>
            <person name="Earl A.M."/>
            <person name="Desjardins C.A."/>
            <person name="Fitzgerald M.G."/>
            <person name="Arachchi H.M."/>
            <person name="Zeng Q."/>
            <person name="Mehta T."/>
            <person name="Griggs A."/>
            <person name="Birren B.W."/>
            <person name="Toney N.C."/>
            <person name="Carr J."/>
            <person name="Posey J."/>
            <person name="Butler W.R."/>
        </authorList>
    </citation>
    <scope>NUCLEOTIDE SEQUENCE [LARGE SCALE GENOMIC DNA]</scope>
    <source>
        <strain evidence="3">ATCC BAA-974 / DSM 45345 / CCUG 50838 / CIP 108380 / JCM 13579 / CDC 945</strain>
    </source>
</reference>
<dbReference type="Pfam" id="PF08545">
    <property type="entry name" value="ACP_syn_III"/>
    <property type="match status" value="1"/>
</dbReference>
<name>E5XQL7_SEGRC</name>
<dbReference type="STRING" id="679197.HMPREF9336_01789"/>
<protein>
    <recommendedName>
        <fullName evidence="1">Beta-ketoacyl-[acyl-carrier-protein] synthase III N-terminal domain-containing protein</fullName>
    </recommendedName>
</protein>
<dbReference type="PANTHER" id="PTHR34069">
    <property type="entry name" value="3-OXOACYL-[ACYL-CARRIER-PROTEIN] SYNTHASE 3"/>
    <property type="match status" value="1"/>
</dbReference>
<accession>E5XQL7</accession>
<evidence type="ECO:0000259" key="1">
    <source>
        <dbReference type="Pfam" id="PF08545"/>
    </source>
</evidence>
<dbReference type="InterPro" id="IPR016039">
    <property type="entry name" value="Thiolase-like"/>
</dbReference>
<gene>
    <name evidence="2" type="ORF">HMPREF9336_01789</name>
</gene>
<dbReference type="RefSeq" id="WP_021030123.1">
    <property type="nucleotide sequence ID" value="NZ_KI391953.1"/>
</dbReference>
<dbReference type="GO" id="GO:0006633">
    <property type="term" value="P:fatty acid biosynthetic process"/>
    <property type="evidence" value="ECO:0007669"/>
    <property type="project" value="InterPro"/>
</dbReference>
<proteinExistence type="predicted"/>
<evidence type="ECO:0000313" key="3">
    <source>
        <dbReference type="Proteomes" id="UP000004816"/>
    </source>
</evidence>
<dbReference type="Proteomes" id="UP000004816">
    <property type="component" value="Unassembled WGS sequence"/>
</dbReference>
<keyword evidence="3" id="KW-1185">Reference proteome</keyword>
<dbReference type="eggNOG" id="COG0332">
    <property type="taxonomic scope" value="Bacteria"/>
</dbReference>
<dbReference type="HOGENOM" id="CLU_946022_0_0_11"/>
<dbReference type="GO" id="GO:0004315">
    <property type="term" value="F:3-oxoacyl-[acyl-carrier-protein] synthase activity"/>
    <property type="evidence" value="ECO:0007669"/>
    <property type="project" value="InterPro"/>
</dbReference>
<sequence length="298" mass="29447">MGVVIRSSAANADPDTLSSLERGSRAVAAAIAAAGLAPEAVGALINTGVYRDSNMVEPAMAALIQKKAGIGLEYATGAVPAFSFDLMNGAVGALNAVQVAQALLATGSARHVVIVSGDAHPSLDPAAQDGFPFATVGAALLLQQTPGPAGFGALQTASDNGAAPPEGYLKPYEAGAGGRAVITVDRPADLAARLAPLAVRAARAVIAADGLDLDRTLVVSSRPTAEFAGSLAEALGVPAAAVVTARAEADPHTSAVPLAYHQAREAGLLDGARHLLFVAAGGGPTAAAIGYLLPEGEG</sequence>
<dbReference type="Gene3D" id="3.40.47.10">
    <property type="match status" value="2"/>
</dbReference>
<dbReference type="PANTHER" id="PTHR34069:SF2">
    <property type="entry name" value="BETA-KETOACYL-[ACYL-CARRIER-PROTEIN] SYNTHASE III"/>
    <property type="match status" value="1"/>
</dbReference>
<feature type="domain" description="Beta-ketoacyl-[acyl-carrier-protein] synthase III N-terminal" evidence="1">
    <location>
        <begin position="84"/>
        <end position="157"/>
    </location>
</feature>